<dbReference type="Gene3D" id="3.40.50.920">
    <property type="match status" value="1"/>
</dbReference>
<dbReference type="Proteomes" id="UP001157017">
    <property type="component" value="Unassembled WGS sequence"/>
</dbReference>
<reference evidence="3" key="1">
    <citation type="journal article" date="2019" name="Int. J. Syst. Evol. Microbiol.">
        <title>The Global Catalogue of Microorganisms (GCM) 10K type strain sequencing project: providing services to taxonomists for standard genome sequencing and annotation.</title>
        <authorList>
            <consortium name="The Broad Institute Genomics Platform"/>
            <consortium name="The Broad Institute Genome Sequencing Center for Infectious Disease"/>
            <person name="Wu L."/>
            <person name="Ma J."/>
        </authorList>
    </citation>
    <scope>NUCLEOTIDE SEQUENCE [LARGE SCALE GENOMIC DNA]</scope>
    <source>
        <strain evidence="3">NBRC 108730</strain>
    </source>
</reference>
<accession>A0ABQ6JBT9</accession>
<feature type="region of interest" description="Disordered" evidence="1">
    <location>
        <begin position="51"/>
        <end position="98"/>
    </location>
</feature>
<feature type="compositionally biased region" description="Basic and acidic residues" evidence="1">
    <location>
        <begin position="88"/>
        <end position="98"/>
    </location>
</feature>
<name>A0ABQ6JBT9_9ACTN</name>
<gene>
    <name evidence="2" type="ORF">GCM10025868_05170</name>
</gene>
<evidence type="ECO:0000313" key="3">
    <source>
        <dbReference type="Proteomes" id="UP001157017"/>
    </source>
</evidence>
<evidence type="ECO:0008006" key="4">
    <source>
        <dbReference type="Google" id="ProtNLM"/>
    </source>
</evidence>
<dbReference type="InterPro" id="IPR009014">
    <property type="entry name" value="Transketo_C/PFOR_II"/>
</dbReference>
<keyword evidence="3" id="KW-1185">Reference proteome</keyword>
<organism evidence="2 3">
    <name type="scientific">Angustibacter aerolatus</name>
    <dbReference type="NCBI Taxonomy" id="1162965"/>
    <lineage>
        <taxon>Bacteria</taxon>
        <taxon>Bacillati</taxon>
        <taxon>Actinomycetota</taxon>
        <taxon>Actinomycetes</taxon>
        <taxon>Kineosporiales</taxon>
        <taxon>Kineosporiaceae</taxon>
    </lineage>
</organism>
<comment type="caution">
    <text evidence="2">The sequence shown here is derived from an EMBL/GenBank/DDBJ whole genome shotgun (WGS) entry which is preliminary data.</text>
</comment>
<dbReference type="EMBL" id="BSUZ01000001">
    <property type="protein sequence ID" value="GMA85267.1"/>
    <property type="molecule type" value="Genomic_DNA"/>
</dbReference>
<evidence type="ECO:0000313" key="2">
    <source>
        <dbReference type="EMBL" id="GMA85267.1"/>
    </source>
</evidence>
<proteinExistence type="predicted"/>
<sequence length="98" mass="10105">MTLEDNSRVGGVGSRLAQALRDAGSTVPLVDLGIPPRFLDHGTRAEVLASLEARRPGRHPPSRRGASPGASPPSRTPPSATTGAGDPRSTRDGCVRAT</sequence>
<protein>
    <recommendedName>
        <fullName evidence="4">Transketolase C-terminal domain-containing protein</fullName>
    </recommendedName>
</protein>
<evidence type="ECO:0000256" key="1">
    <source>
        <dbReference type="SAM" id="MobiDB-lite"/>
    </source>
</evidence>